<evidence type="ECO:0000313" key="2">
    <source>
        <dbReference type="Proteomes" id="UP000276133"/>
    </source>
</evidence>
<dbReference type="AlphaFoldDB" id="A0A3M7R582"/>
<organism evidence="1 2">
    <name type="scientific">Brachionus plicatilis</name>
    <name type="common">Marine rotifer</name>
    <name type="synonym">Brachionus muelleri</name>
    <dbReference type="NCBI Taxonomy" id="10195"/>
    <lineage>
        <taxon>Eukaryota</taxon>
        <taxon>Metazoa</taxon>
        <taxon>Spiralia</taxon>
        <taxon>Gnathifera</taxon>
        <taxon>Rotifera</taxon>
        <taxon>Eurotatoria</taxon>
        <taxon>Monogononta</taxon>
        <taxon>Pseudotrocha</taxon>
        <taxon>Ploima</taxon>
        <taxon>Brachionidae</taxon>
        <taxon>Brachionus</taxon>
    </lineage>
</organism>
<proteinExistence type="predicted"/>
<gene>
    <name evidence="1" type="ORF">BpHYR1_000525</name>
</gene>
<comment type="caution">
    <text evidence="1">The sequence shown here is derived from an EMBL/GenBank/DDBJ whole genome shotgun (WGS) entry which is preliminary data.</text>
</comment>
<keyword evidence="2" id="KW-1185">Reference proteome</keyword>
<accession>A0A3M7R582</accession>
<dbReference type="Proteomes" id="UP000276133">
    <property type="component" value="Unassembled WGS sequence"/>
</dbReference>
<protein>
    <submittedName>
        <fullName evidence="1">Uncharacterized protein</fullName>
    </submittedName>
</protein>
<reference evidence="1 2" key="1">
    <citation type="journal article" date="2018" name="Sci. Rep.">
        <title>Genomic signatures of local adaptation to the degree of environmental predictability in rotifers.</title>
        <authorList>
            <person name="Franch-Gras L."/>
            <person name="Hahn C."/>
            <person name="Garcia-Roger E.M."/>
            <person name="Carmona M.J."/>
            <person name="Serra M."/>
            <person name="Gomez A."/>
        </authorList>
    </citation>
    <scope>NUCLEOTIDE SEQUENCE [LARGE SCALE GENOMIC DNA]</scope>
    <source>
        <strain evidence="1">HYR1</strain>
    </source>
</reference>
<evidence type="ECO:0000313" key="1">
    <source>
        <dbReference type="EMBL" id="RNA18395.1"/>
    </source>
</evidence>
<sequence length="60" mass="7004">MHALSIKEFQNVVASIHDLDFNLELLNKIKTASDFLIKKKIQSPDLDFDLDLLSNFDFFF</sequence>
<dbReference type="EMBL" id="REGN01004249">
    <property type="protein sequence ID" value="RNA18395.1"/>
    <property type="molecule type" value="Genomic_DNA"/>
</dbReference>
<name>A0A3M7R582_BRAPC</name>